<dbReference type="Proteomes" id="UP001050691">
    <property type="component" value="Unassembled WGS sequence"/>
</dbReference>
<organism evidence="2 3">
    <name type="scientific">Clathrus columnatus</name>
    <dbReference type="NCBI Taxonomy" id="1419009"/>
    <lineage>
        <taxon>Eukaryota</taxon>
        <taxon>Fungi</taxon>
        <taxon>Dikarya</taxon>
        <taxon>Basidiomycota</taxon>
        <taxon>Agaricomycotina</taxon>
        <taxon>Agaricomycetes</taxon>
        <taxon>Phallomycetidae</taxon>
        <taxon>Phallales</taxon>
        <taxon>Clathraceae</taxon>
        <taxon>Clathrus</taxon>
    </lineage>
</organism>
<evidence type="ECO:0000256" key="1">
    <source>
        <dbReference type="SAM" id="MobiDB-lite"/>
    </source>
</evidence>
<dbReference type="Gene3D" id="1.10.510.10">
    <property type="entry name" value="Transferase(Phosphotransferase) domain 1"/>
    <property type="match status" value="1"/>
</dbReference>
<gene>
    <name evidence="2" type="primary">HOG1</name>
    <name evidence="2" type="ORF">Clacol_007815</name>
</gene>
<protein>
    <submittedName>
        <fullName evidence="2">MAPK protein hog1</fullName>
    </submittedName>
</protein>
<dbReference type="EMBL" id="BPWL01000008">
    <property type="protein sequence ID" value="GJJ13560.1"/>
    <property type="molecule type" value="Genomic_DNA"/>
</dbReference>
<proteinExistence type="predicted"/>
<name>A0AAV5AGS3_9AGAM</name>
<dbReference type="InterPro" id="IPR011009">
    <property type="entry name" value="Kinase-like_dom_sf"/>
</dbReference>
<feature type="region of interest" description="Disordered" evidence="1">
    <location>
        <begin position="69"/>
        <end position="94"/>
    </location>
</feature>
<dbReference type="AlphaFoldDB" id="A0AAV5AGS3"/>
<dbReference type="Gene3D" id="3.30.200.20">
    <property type="entry name" value="Phosphorylase Kinase, domain 1"/>
    <property type="match status" value="1"/>
</dbReference>
<reference evidence="2" key="1">
    <citation type="submission" date="2021-10" db="EMBL/GenBank/DDBJ databases">
        <title>De novo Genome Assembly of Clathrus columnatus (Basidiomycota, Fungi) Using Illumina and Nanopore Sequence Data.</title>
        <authorList>
            <person name="Ogiso-Tanaka E."/>
            <person name="Itagaki H."/>
            <person name="Hosoya T."/>
            <person name="Hosaka K."/>
        </authorList>
    </citation>
    <scope>NUCLEOTIDE SEQUENCE</scope>
    <source>
        <strain evidence="2">MO-923</strain>
    </source>
</reference>
<evidence type="ECO:0000313" key="2">
    <source>
        <dbReference type="EMBL" id="GJJ13560.1"/>
    </source>
</evidence>
<evidence type="ECO:0000313" key="3">
    <source>
        <dbReference type="Proteomes" id="UP001050691"/>
    </source>
</evidence>
<dbReference type="SUPFAM" id="SSF56112">
    <property type="entry name" value="Protein kinase-like (PK-like)"/>
    <property type="match status" value="1"/>
</dbReference>
<sequence length="94" mass="10666">MLVFDPRKRITATEALSDPYVAPYHDPQDEPIAREAFDWSFNDAELPVDSWKVMMYSEILDFHQVGDALTDPSVVPEGALAGPERRDDDEQVDN</sequence>
<comment type="caution">
    <text evidence="2">The sequence shown here is derived from an EMBL/GenBank/DDBJ whole genome shotgun (WGS) entry which is preliminary data.</text>
</comment>
<accession>A0AAV5AGS3</accession>
<keyword evidence="3" id="KW-1185">Reference proteome</keyword>